<evidence type="ECO:0000313" key="1">
    <source>
        <dbReference type="EMBL" id="MBX7274333.1"/>
    </source>
</evidence>
<evidence type="ECO:0000313" key="2">
    <source>
        <dbReference type="Proteomes" id="UP000782475"/>
    </source>
</evidence>
<sequence length="264" mass="29417">MIGAAMSLWRYRGFVLGSVKREFQSKYRNSLLGAAWTVINPLAMILVYTVIFAEIMRAKLPGVENTFGYSIYLCAGVLTWGLFAEITGRAQNMFLENANLLKKLSFPKLCLPVVVVANGLLNFSIIFGLFTAFLLISDNFPGLPFVALAPLVALLMAFAIGLGITLGVLNVFFRDVGQFFGIFLTFWFWLTPIVYPLSILPEGLVGWMGLNPMAPLVGAFQRVLVHHQWPVWQDLWLVSLLAVIFCALGMGLFRRHTGDMVDEL</sequence>
<reference evidence="1 2" key="1">
    <citation type="journal article" date="2021" name="Appl. Microbiol. Biotechnol.">
        <title>Biotechnological applications of marine bacteria in bioremediation of environments polluted with hydrocarbons and plastics.</title>
        <authorList>
            <person name="Muriel-Millan L.F."/>
            <person name="Millan-Lopez S."/>
            <person name="Pardo-Lopez L."/>
        </authorList>
    </citation>
    <scope>NUCLEOTIDE SEQUENCE [LARGE SCALE GENOMIC DNA]</scope>
    <source>
        <strain evidence="1 2">GOM4</strain>
    </source>
</reference>
<accession>A0ACC5VQE4</accession>
<proteinExistence type="predicted"/>
<protein>
    <submittedName>
        <fullName evidence="1">ABC transporter permease</fullName>
    </submittedName>
</protein>
<comment type="caution">
    <text evidence="1">The sequence shown here is derived from an EMBL/GenBank/DDBJ whole genome shotgun (WGS) entry which is preliminary data.</text>
</comment>
<gene>
    <name evidence="1" type="ORF">KJJ99_21345</name>
</gene>
<dbReference type="Proteomes" id="UP000782475">
    <property type="component" value="Unassembled WGS sequence"/>
</dbReference>
<keyword evidence="2" id="KW-1185">Reference proteome</keyword>
<organism evidence="1 2">
    <name type="scientific">Stutzerimonas chloritidismutans</name>
    <name type="common">Pseudomonas chloritidismutans</name>
    <dbReference type="NCBI Taxonomy" id="203192"/>
    <lineage>
        <taxon>Bacteria</taxon>
        <taxon>Pseudomonadati</taxon>
        <taxon>Pseudomonadota</taxon>
        <taxon>Gammaproteobacteria</taxon>
        <taxon>Pseudomonadales</taxon>
        <taxon>Pseudomonadaceae</taxon>
        <taxon>Stutzerimonas</taxon>
    </lineage>
</organism>
<dbReference type="EMBL" id="JAHHFP010000026">
    <property type="protein sequence ID" value="MBX7274333.1"/>
    <property type="molecule type" value="Genomic_DNA"/>
</dbReference>
<name>A0ACC5VQE4_STUCH</name>